<evidence type="ECO:0000256" key="2">
    <source>
        <dbReference type="SAM" id="MobiDB-lite"/>
    </source>
</evidence>
<feature type="region of interest" description="Disordered" evidence="2">
    <location>
        <begin position="329"/>
        <end position="377"/>
    </location>
</feature>
<comment type="caution">
    <text evidence="3">The sequence shown here is derived from an EMBL/GenBank/DDBJ whole genome shotgun (WGS) entry which is preliminary data.</text>
</comment>
<feature type="coiled-coil region" evidence="1">
    <location>
        <begin position="170"/>
        <end position="215"/>
    </location>
</feature>
<keyword evidence="4" id="KW-1185">Reference proteome</keyword>
<proteinExistence type="predicted"/>
<organism evidence="3 4">
    <name type="scientific">Paramuricea clavata</name>
    <name type="common">Red gorgonian</name>
    <name type="synonym">Violescent sea-whip</name>
    <dbReference type="NCBI Taxonomy" id="317549"/>
    <lineage>
        <taxon>Eukaryota</taxon>
        <taxon>Metazoa</taxon>
        <taxon>Cnidaria</taxon>
        <taxon>Anthozoa</taxon>
        <taxon>Octocorallia</taxon>
        <taxon>Malacalcyonacea</taxon>
        <taxon>Plexauridae</taxon>
        <taxon>Paramuricea</taxon>
    </lineage>
</organism>
<evidence type="ECO:0000313" key="4">
    <source>
        <dbReference type="Proteomes" id="UP001152795"/>
    </source>
</evidence>
<evidence type="ECO:0000256" key="1">
    <source>
        <dbReference type="SAM" id="Coils"/>
    </source>
</evidence>
<dbReference type="AlphaFoldDB" id="A0A6S7LVC0"/>
<protein>
    <submittedName>
        <fullName evidence="3">Uncharacterized protein</fullName>
    </submittedName>
</protein>
<keyword evidence="1" id="KW-0175">Coiled coil</keyword>
<name>A0A6S7LVC0_PARCT</name>
<dbReference type="Proteomes" id="UP001152795">
    <property type="component" value="Unassembled WGS sequence"/>
</dbReference>
<reference evidence="3" key="1">
    <citation type="submission" date="2020-04" db="EMBL/GenBank/DDBJ databases">
        <authorList>
            <person name="Alioto T."/>
            <person name="Alioto T."/>
            <person name="Gomez Garrido J."/>
        </authorList>
    </citation>
    <scope>NUCLEOTIDE SEQUENCE</scope>
    <source>
        <strain evidence="3">A484AB</strain>
    </source>
</reference>
<gene>
    <name evidence="3" type="ORF">PACLA_8A016430</name>
</gene>
<feature type="compositionally biased region" description="Basic and acidic residues" evidence="2">
    <location>
        <begin position="363"/>
        <end position="377"/>
    </location>
</feature>
<dbReference type="EMBL" id="CACRXK020037640">
    <property type="protein sequence ID" value="CAB4045109.1"/>
    <property type="molecule type" value="Genomic_DNA"/>
</dbReference>
<feature type="compositionally biased region" description="Polar residues" evidence="2">
    <location>
        <begin position="347"/>
        <end position="362"/>
    </location>
</feature>
<evidence type="ECO:0000313" key="3">
    <source>
        <dbReference type="EMBL" id="CAB4045109.1"/>
    </source>
</evidence>
<accession>A0A6S7LVC0</accession>
<sequence>MTEGAIIQGSSPAMRRNSQSANLAEALSTIVDTNSQIQTDCNNNGDSDENLTGFIDDLGRRLQSTSSEIVVRQLIARDTDDLAGLRDRVLQLVRSKWSCCPKGELQRRITRTRGTSASEKLAQDIVVLVKFYESGEGSQALKDIFRKVRNTDCSYALGDKEANALDQPTLKKLLEIVEDLEAKFVETNIQHKTDIDKLKDELNHMQLHLAEKDSKTVYSLRANCRASKESLNSKCESICVEMENISKMAEQRKSKESIKILTKNFFNNSVEFGNPELAPPGPKGVVNNGTQPRSFAAIASGSNEDNEQVTIVSVIDCEQSQGQINTVLVNDDDSNKGESANDPGPPSNNTDCSKQSQVIRSSKTSENKNEASLTDSKEFIGVERRNTKRLYLGGVKDGVHASTTKAFSRLSYE</sequence>